<dbReference type="SMART" id="SM00862">
    <property type="entry name" value="Trans_reg_C"/>
    <property type="match status" value="1"/>
</dbReference>
<dbReference type="PANTHER" id="PTHR48111:SF73">
    <property type="entry name" value="ALKALINE PHOSPHATASE SYNTHESIS TRANSCRIPTIONAL REGULATORY PROTEIN PHOP"/>
    <property type="match status" value="1"/>
</dbReference>
<dbReference type="PANTHER" id="PTHR48111">
    <property type="entry name" value="REGULATOR OF RPOS"/>
    <property type="match status" value="1"/>
</dbReference>
<proteinExistence type="predicted"/>
<dbReference type="Gene3D" id="3.40.50.2300">
    <property type="match status" value="1"/>
</dbReference>
<evidence type="ECO:0000256" key="7">
    <source>
        <dbReference type="PROSITE-ProRule" id="PRU01091"/>
    </source>
</evidence>
<keyword evidence="3" id="KW-0805">Transcription regulation</keyword>
<evidence type="ECO:0000256" key="4">
    <source>
        <dbReference type="ARBA" id="ARBA00023125"/>
    </source>
</evidence>
<accession>A0A917AJ85</accession>
<protein>
    <submittedName>
        <fullName evidence="10">DNA-binding response regulator</fullName>
    </submittedName>
</protein>
<dbReference type="InterPro" id="IPR036388">
    <property type="entry name" value="WH-like_DNA-bd_sf"/>
</dbReference>
<reference evidence="10" key="2">
    <citation type="submission" date="2020-09" db="EMBL/GenBank/DDBJ databases">
        <authorList>
            <person name="Sun Q."/>
            <person name="Zhou Y."/>
        </authorList>
    </citation>
    <scope>NUCLEOTIDE SEQUENCE</scope>
    <source>
        <strain evidence="10">CGMCC 1.12698</strain>
    </source>
</reference>
<keyword evidence="4 7" id="KW-0238">DNA-binding</keyword>
<evidence type="ECO:0000256" key="2">
    <source>
        <dbReference type="ARBA" id="ARBA00023012"/>
    </source>
</evidence>
<dbReference type="Gene3D" id="1.10.10.10">
    <property type="entry name" value="Winged helix-like DNA-binding domain superfamily/Winged helix DNA-binding domain"/>
    <property type="match status" value="1"/>
</dbReference>
<dbReference type="InterPro" id="IPR001789">
    <property type="entry name" value="Sig_transdc_resp-reg_receiver"/>
</dbReference>
<gene>
    <name evidence="10" type="ORF">GCM10007140_04090</name>
</gene>
<feature type="domain" description="OmpR/PhoB-type" evidence="9">
    <location>
        <begin position="121"/>
        <end position="221"/>
    </location>
</feature>
<keyword evidence="2" id="KW-0902">Two-component regulatory system</keyword>
<evidence type="ECO:0000259" key="9">
    <source>
        <dbReference type="PROSITE" id="PS51755"/>
    </source>
</evidence>
<comment type="caution">
    <text evidence="10">The sequence shown here is derived from an EMBL/GenBank/DDBJ whole genome shotgun (WGS) entry which is preliminary data.</text>
</comment>
<organism evidence="10 11">
    <name type="scientific">Priestia taiwanensis</name>
    <dbReference type="NCBI Taxonomy" id="1347902"/>
    <lineage>
        <taxon>Bacteria</taxon>
        <taxon>Bacillati</taxon>
        <taxon>Bacillota</taxon>
        <taxon>Bacilli</taxon>
        <taxon>Bacillales</taxon>
        <taxon>Bacillaceae</taxon>
        <taxon>Priestia</taxon>
    </lineage>
</organism>
<dbReference type="GO" id="GO:0000156">
    <property type="term" value="F:phosphorelay response regulator activity"/>
    <property type="evidence" value="ECO:0007669"/>
    <property type="project" value="TreeGrafter"/>
</dbReference>
<evidence type="ECO:0000313" key="11">
    <source>
        <dbReference type="Proteomes" id="UP000605259"/>
    </source>
</evidence>
<evidence type="ECO:0000256" key="6">
    <source>
        <dbReference type="PROSITE-ProRule" id="PRU00169"/>
    </source>
</evidence>
<keyword evidence="1 6" id="KW-0597">Phosphoprotein</keyword>
<dbReference type="RefSeq" id="WP_268235123.1">
    <property type="nucleotide sequence ID" value="NZ_BMFK01000001.1"/>
</dbReference>
<dbReference type="InterPro" id="IPR011006">
    <property type="entry name" value="CheY-like_superfamily"/>
</dbReference>
<dbReference type="AlphaFoldDB" id="A0A917AJ85"/>
<keyword evidence="11" id="KW-1185">Reference proteome</keyword>
<dbReference type="FunFam" id="3.40.50.2300:FF:000001">
    <property type="entry name" value="DNA-binding response regulator PhoB"/>
    <property type="match status" value="1"/>
</dbReference>
<dbReference type="Proteomes" id="UP000605259">
    <property type="component" value="Unassembled WGS sequence"/>
</dbReference>
<dbReference type="EMBL" id="BMFK01000001">
    <property type="protein sequence ID" value="GGE56945.1"/>
    <property type="molecule type" value="Genomic_DNA"/>
</dbReference>
<dbReference type="InterPro" id="IPR039420">
    <property type="entry name" value="WalR-like"/>
</dbReference>
<evidence type="ECO:0000256" key="3">
    <source>
        <dbReference type="ARBA" id="ARBA00023015"/>
    </source>
</evidence>
<dbReference type="Pfam" id="PF00072">
    <property type="entry name" value="Response_reg"/>
    <property type="match status" value="1"/>
</dbReference>
<feature type="DNA-binding region" description="OmpR/PhoB-type" evidence="7">
    <location>
        <begin position="121"/>
        <end position="221"/>
    </location>
</feature>
<evidence type="ECO:0000256" key="1">
    <source>
        <dbReference type="ARBA" id="ARBA00022553"/>
    </source>
</evidence>
<feature type="domain" description="Response regulatory" evidence="8">
    <location>
        <begin position="2"/>
        <end position="115"/>
    </location>
</feature>
<evidence type="ECO:0000259" key="8">
    <source>
        <dbReference type="PROSITE" id="PS50110"/>
    </source>
</evidence>
<sequence>MNLLLVDDEPRMLQLLELYLAPQGYTCTKMNNGKDALDALSKNEFDLVLLDVMMPDMDGWTVCKQIRTFSTIPIIMLTARDGNTDIVKGLTTGADDYISKPFDETILLARIQAILRRTKINQSIQFESIYWNRHQYIVTVHNEPISMTPIEFDILGLFLHNQNQVLSREQLIQKIWGYDSEVEDRTVDSHIRNVRDKLRKSGFSVDDYLKTVYGMGYRWIKKKTENNE</sequence>
<dbReference type="GO" id="GO:0005829">
    <property type="term" value="C:cytosol"/>
    <property type="evidence" value="ECO:0007669"/>
    <property type="project" value="TreeGrafter"/>
</dbReference>
<name>A0A917AJ85_9BACI</name>
<dbReference type="InterPro" id="IPR001867">
    <property type="entry name" value="OmpR/PhoB-type_DNA-bd"/>
</dbReference>
<feature type="modified residue" description="4-aspartylphosphate" evidence="6">
    <location>
        <position position="51"/>
    </location>
</feature>
<reference evidence="10" key="1">
    <citation type="journal article" date="2014" name="Int. J. Syst. Evol. Microbiol.">
        <title>Complete genome sequence of Corynebacterium casei LMG S-19264T (=DSM 44701T), isolated from a smear-ripened cheese.</title>
        <authorList>
            <consortium name="US DOE Joint Genome Institute (JGI-PGF)"/>
            <person name="Walter F."/>
            <person name="Albersmeier A."/>
            <person name="Kalinowski J."/>
            <person name="Ruckert C."/>
        </authorList>
    </citation>
    <scope>NUCLEOTIDE SEQUENCE</scope>
    <source>
        <strain evidence="10">CGMCC 1.12698</strain>
    </source>
</reference>
<dbReference type="CDD" id="cd00383">
    <property type="entry name" value="trans_reg_C"/>
    <property type="match status" value="1"/>
</dbReference>
<evidence type="ECO:0000256" key="5">
    <source>
        <dbReference type="ARBA" id="ARBA00023163"/>
    </source>
</evidence>
<dbReference type="PROSITE" id="PS50110">
    <property type="entry name" value="RESPONSE_REGULATORY"/>
    <property type="match status" value="1"/>
</dbReference>
<dbReference type="Pfam" id="PF00486">
    <property type="entry name" value="Trans_reg_C"/>
    <property type="match status" value="1"/>
</dbReference>
<dbReference type="GO" id="GO:0032993">
    <property type="term" value="C:protein-DNA complex"/>
    <property type="evidence" value="ECO:0007669"/>
    <property type="project" value="TreeGrafter"/>
</dbReference>
<dbReference type="SUPFAM" id="SSF52172">
    <property type="entry name" value="CheY-like"/>
    <property type="match status" value="1"/>
</dbReference>
<dbReference type="Gene3D" id="6.10.250.690">
    <property type="match status" value="1"/>
</dbReference>
<dbReference type="SMART" id="SM00448">
    <property type="entry name" value="REC"/>
    <property type="match status" value="1"/>
</dbReference>
<dbReference type="CDD" id="cd17574">
    <property type="entry name" value="REC_OmpR"/>
    <property type="match status" value="1"/>
</dbReference>
<dbReference type="GO" id="GO:0000976">
    <property type="term" value="F:transcription cis-regulatory region binding"/>
    <property type="evidence" value="ECO:0007669"/>
    <property type="project" value="TreeGrafter"/>
</dbReference>
<evidence type="ECO:0000313" key="10">
    <source>
        <dbReference type="EMBL" id="GGE56945.1"/>
    </source>
</evidence>
<keyword evidence="5" id="KW-0804">Transcription</keyword>
<dbReference type="PROSITE" id="PS51755">
    <property type="entry name" value="OMPR_PHOB"/>
    <property type="match status" value="1"/>
</dbReference>
<dbReference type="GO" id="GO:0006355">
    <property type="term" value="P:regulation of DNA-templated transcription"/>
    <property type="evidence" value="ECO:0007669"/>
    <property type="project" value="InterPro"/>
</dbReference>